<feature type="compositionally biased region" description="Low complexity" evidence="6">
    <location>
        <begin position="265"/>
        <end position="288"/>
    </location>
</feature>
<dbReference type="OrthoDB" id="77201at2759"/>
<comment type="subcellular location">
    <subcellularLocation>
        <location evidence="2">Cell envelope</location>
    </subcellularLocation>
</comment>
<keyword evidence="8" id="KW-1185">Reference proteome</keyword>
<evidence type="ECO:0000313" key="8">
    <source>
        <dbReference type="Proteomes" id="UP000799777"/>
    </source>
</evidence>
<dbReference type="AlphaFoldDB" id="A0A9P4HBK8"/>
<proteinExistence type="inferred from homology"/>
<gene>
    <name evidence="7" type="ORF">EK21DRAFT_50908</name>
</gene>
<evidence type="ECO:0000256" key="5">
    <source>
        <dbReference type="ARBA" id="ARBA00022801"/>
    </source>
</evidence>
<evidence type="ECO:0000256" key="1">
    <source>
        <dbReference type="ARBA" id="ARBA00000382"/>
    </source>
</evidence>
<organism evidence="7 8">
    <name type="scientific">Setomelanomma holmii</name>
    <dbReference type="NCBI Taxonomy" id="210430"/>
    <lineage>
        <taxon>Eukaryota</taxon>
        <taxon>Fungi</taxon>
        <taxon>Dikarya</taxon>
        <taxon>Ascomycota</taxon>
        <taxon>Pezizomycotina</taxon>
        <taxon>Dothideomycetes</taxon>
        <taxon>Pleosporomycetidae</taxon>
        <taxon>Pleosporales</taxon>
        <taxon>Pleosporineae</taxon>
        <taxon>Phaeosphaeriaceae</taxon>
        <taxon>Setomelanomma</taxon>
    </lineage>
</organism>
<dbReference type="GO" id="GO:0009986">
    <property type="term" value="C:cell surface"/>
    <property type="evidence" value="ECO:0007669"/>
    <property type="project" value="TreeGrafter"/>
</dbReference>
<dbReference type="SUPFAM" id="SSF51445">
    <property type="entry name" value="(Trans)glycosidases"/>
    <property type="match status" value="1"/>
</dbReference>
<keyword evidence="5 7" id="KW-0378">Hydrolase</keyword>
<dbReference type="PANTHER" id="PTHR16631">
    <property type="entry name" value="GLUCAN 1,3-BETA-GLUCOSIDASE"/>
    <property type="match status" value="1"/>
</dbReference>
<name>A0A9P4HBK8_9PLEO</name>
<dbReference type="EMBL" id="ML978187">
    <property type="protein sequence ID" value="KAF2030699.1"/>
    <property type="molecule type" value="Genomic_DNA"/>
</dbReference>
<accession>A0A9P4HBK8</accession>
<comment type="catalytic activity">
    <reaction evidence="1">
        <text>Hydrolysis of (1-&gt;3)-beta-D-glucosidic linkages in (1-&gt;3)-beta-D-glucans.</text>
        <dbReference type="EC" id="3.2.1.39"/>
    </reaction>
</comment>
<evidence type="ECO:0000256" key="2">
    <source>
        <dbReference type="ARBA" id="ARBA00004196"/>
    </source>
</evidence>
<dbReference type="InterPro" id="IPR017853">
    <property type="entry name" value="GH"/>
</dbReference>
<dbReference type="GO" id="GO:0009277">
    <property type="term" value="C:fungal-type cell wall"/>
    <property type="evidence" value="ECO:0007669"/>
    <property type="project" value="TreeGrafter"/>
</dbReference>
<evidence type="ECO:0000256" key="6">
    <source>
        <dbReference type="SAM" id="MobiDB-lite"/>
    </source>
</evidence>
<evidence type="ECO:0000313" key="7">
    <source>
        <dbReference type="EMBL" id="KAF2030699.1"/>
    </source>
</evidence>
<feature type="non-terminal residue" evidence="7">
    <location>
        <position position="1"/>
    </location>
</feature>
<reference evidence="7" key="1">
    <citation type="journal article" date="2020" name="Stud. Mycol.">
        <title>101 Dothideomycetes genomes: a test case for predicting lifestyles and emergence of pathogens.</title>
        <authorList>
            <person name="Haridas S."/>
            <person name="Albert R."/>
            <person name="Binder M."/>
            <person name="Bloem J."/>
            <person name="Labutti K."/>
            <person name="Salamov A."/>
            <person name="Andreopoulos B."/>
            <person name="Baker S."/>
            <person name="Barry K."/>
            <person name="Bills G."/>
            <person name="Bluhm B."/>
            <person name="Cannon C."/>
            <person name="Castanera R."/>
            <person name="Culley D."/>
            <person name="Daum C."/>
            <person name="Ezra D."/>
            <person name="Gonzalez J."/>
            <person name="Henrissat B."/>
            <person name="Kuo A."/>
            <person name="Liang C."/>
            <person name="Lipzen A."/>
            <person name="Lutzoni F."/>
            <person name="Magnuson J."/>
            <person name="Mondo S."/>
            <person name="Nolan M."/>
            <person name="Ohm R."/>
            <person name="Pangilinan J."/>
            <person name="Park H.-J."/>
            <person name="Ramirez L."/>
            <person name="Alfaro M."/>
            <person name="Sun H."/>
            <person name="Tritt A."/>
            <person name="Yoshinaga Y."/>
            <person name="Zwiers L.-H."/>
            <person name="Turgeon B."/>
            <person name="Goodwin S."/>
            <person name="Spatafora J."/>
            <person name="Crous P."/>
            <person name="Grigoriev I."/>
        </authorList>
    </citation>
    <scope>NUCLEOTIDE SEQUENCE</scope>
    <source>
        <strain evidence="7">CBS 110217</strain>
    </source>
</reference>
<dbReference type="GO" id="GO:0042973">
    <property type="term" value="F:glucan endo-1,3-beta-D-glucosidase activity"/>
    <property type="evidence" value="ECO:0007669"/>
    <property type="project" value="UniProtKB-EC"/>
</dbReference>
<comment type="caution">
    <text evidence="7">The sequence shown here is derived from an EMBL/GenBank/DDBJ whole genome shotgun (WGS) entry which is preliminary data.</text>
</comment>
<feature type="non-terminal residue" evidence="7">
    <location>
        <position position="302"/>
    </location>
</feature>
<dbReference type="PANTHER" id="PTHR16631:SF13">
    <property type="entry name" value="GLUCAN ENDO-1,3-BETA-GLUCOSIDASE EGLC-RELATED"/>
    <property type="match status" value="1"/>
</dbReference>
<dbReference type="GO" id="GO:0071555">
    <property type="term" value="P:cell wall organization"/>
    <property type="evidence" value="ECO:0007669"/>
    <property type="project" value="TreeGrafter"/>
</dbReference>
<dbReference type="GO" id="GO:0005576">
    <property type="term" value="C:extracellular region"/>
    <property type="evidence" value="ECO:0007669"/>
    <property type="project" value="TreeGrafter"/>
</dbReference>
<feature type="compositionally biased region" description="Polar residues" evidence="6">
    <location>
        <begin position="289"/>
        <end position="302"/>
    </location>
</feature>
<protein>
    <recommendedName>
        <fullName evidence="4">glucan endo-1,3-beta-D-glucosidase</fullName>
        <ecNumber evidence="4">3.2.1.39</ecNumber>
    </recommendedName>
</protein>
<comment type="similarity">
    <text evidence="3">Belongs to the glycosyl hydrolase 17 family.</text>
</comment>
<evidence type="ECO:0000256" key="4">
    <source>
        <dbReference type="ARBA" id="ARBA00012780"/>
    </source>
</evidence>
<dbReference type="Gene3D" id="3.20.20.80">
    <property type="entry name" value="Glycosidases"/>
    <property type="match status" value="1"/>
</dbReference>
<dbReference type="InterPro" id="IPR050732">
    <property type="entry name" value="Beta-glucan_modifiers"/>
</dbReference>
<evidence type="ECO:0000256" key="3">
    <source>
        <dbReference type="ARBA" id="ARBA00008773"/>
    </source>
</evidence>
<feature type="region of interest" description="Disordered" evidence="6">
    <location>
        <begin position="259"/>
        <end position="302"/>
    </location>
</feature>
<sequence length="302" mass="32409">FNFAKNLISPITFDSARLFTCITAGTKDKPTGAFDAAVTTKTNLLLGFWISPGERGASLDSILQNEMSALAKGFQKHGQDLTVLVIGLSIGSEDIYRWDKNEDGKVGVSAANVTAAIKKVRDTIASSDFAKYMKGKPIGHVDTAQWAVMDGADFYGMTAYPYWAKVNIAEANDSFQSTLEGVKQRANNVPVWVAEMGWPFDGPAQGDATASYENLQRYWTEVGCSVVGQYNTFWFELIKDSESDQPDWGMIDSATHQPRLNLACSGNSTSGSGPTPSSGSSNPSSSSSHLLASQSEPPSASS</sequence>
<dbReference type="EC" id="3.2.1.39" evidence="4"/>
<dbReference type="Proteomes" id="UP000799777">
    <property type="component" value="Unassembled WGS sequence"/>
</dbReference>